<evidence type="ECO:0000313" key="2">
    <source>
        <dbReference type="EMBL" id="GMH74316.1"/>
    </source>
</evidence>
<feature type="transmembrane region" description="Helical" evidence="1">
    <location>
        <begin position="85"/>
        <end position="106"/>
    </location>
</feature>
<evidence type="ECO:0000313" key="3">
    <source>
        <dbReference type="Proteomes" id="UP001165085"/>
    </source>
</evidence>
<keyword evidence="1" id="KW-0472">Membrane</keyword>
<keyword evidence="1" id="KW-0812">Transmembrane</keyword>
<accession>A0A9W7AJZ7</accession>
<dbReference type="Proteomes" id="UP001165085">
    <property type="component" value="Unassembled WGS sequence"/>
</dbReference>
<reference evidence="3" key="1">
    <citation type="journal article" date="2023" name="Commun. Biol.">
        <title>Genome analysis of Parmales, the sister group of diatoms, reveals the evolutionary specialization of diatoms from phago-mixotrophs to photoautotrophs.</title>
        <authorList>
            <person name="Ban H."/>
            <person name="Sato S."/>
            <person name="Yoshikawa S."/>
            <person name="Yamada K."/>
            <person name="Nakamura Y."/>
            <person name="Ichinomiya M."/>
            <person name="Sato N."/>
            <person name="Blanc-Mathieu R."/>
            <person name="Endo H."/>
            <person name="Kuwata A."/>
            <person name="Ogata H."/>
        </authorList>
    </citation>
    <scope>NUCLEOTIDE SEQUENCE [LARGE SCALE GENOMIC DNA]</scope>
    <source>
        <strain evidence="3">NIES 3701</strain>
    </source>
</reference>
<evidence type="ECO:0000256" key="1">
    <source>
        <dbReference type="SAM" id="Phobius"/>
    </source>
</evidence>
<dbReference type="AlphaFoldDB" id="A0A9W7AJZ7"/>
<gene>
    <name evidence="2" type="ORF">TrST_g7095</name>
</gene>
<keyword evidence="1" id="KW-1133">Transmembrane helix</keyword>
<feature type="transmembrane region" description="Helical" evidence="1">
    <location>
        <begin position="126"/>
        <end position="148"/>
    </location>
</feature>
<proteinExistence type="predicted"/>
<dbReference type="EMBL" id="BRXY01000178">
    <property type="protein sequence ID" value="GMH74316.1"/>
    <property type="molecule type" value="Genomic_DNA"/>
</dbReference>
<comment type="caution">
    <text evidence="2">The sequence shown here is derived from an EMBL/GenBank/DDBJ whole genome shotgun (WGS) entry which is preliminary data.</text>
</comment>
<dbReference type="OrthoDB" id="68077at2759"/>
<sequence>MSWDEARKAPWKNLNSVESVSKNRLKAANKSLTASGSDAGQTSASNSGANAAANIPSKPIVKAQPTILGFIPTAREFTWGELGRNVLFGVSVGGITGITFGFMDGMKQVQESQSLKSLSNNAKGSYIMRGCGTTGMAFAGFFSGFHAFKYGLRTAFDTGDYGQIGLGGLAALGGLGYFPENRRLLPYGVMLIAMDSFNLLFREEGNAKGLRPDGTVAGDTKETKYEDS</sequence>
<organism evidence="2 3">
    <name type="scientific">Triparma strigata</name>
    <dbReference type="NCBI Taxonomy" id="1606541"/>
    <lineage>
        <taxon>Eukaryota</taxon>
        <taxon>Sar</taxon>
        <taxon>Stramenopiles</taxon>
        <taxon>Ochrophyta</taxon>
        <taxon>Bolidophyceae</taxon>
        <taxon>Parmales</taxon>
        <taxon>Triparmaceae</taxon>
        <taxon>Triparma</taxon>
    </lineage>
</organism>
<protein>
    <submittedName>
        <fullName evidence="2">Uncharacterized protein</fullName>
    </submittedName>
</protein>
<keyword evidence="3" id="KW-1185">Reference proteome</keyword>
<name>A0A9W7AJZ7_9STRA</name>